<organism evidence="1 2">
    <name type="scientific">Dentiscutata erythropus</name>
    <dbReference type="NCBI Taxonomy" id="1348616"/>
    <lineage>
        <taxon>Eukaryota</taxon>
        <taxon>Fungi</taxon>
        <taxon>Fungi incertae sedis</taxon>
        <taxon>Mucoromycota</taxon>
        <taxon>Glomeromycotina</taxon>
        <taxon>Glomeromycetes</taxon>
        <taxon>Diversisporales</taxon>
        <taxon>Gigasporaceae</taxon>
        <taxon>Dentiscutata</taxon>
    </lineage>
</organism>
<dbReference type="Proteomes" id="UP000789405">
    <property type="component" value="Unassembled WGS sequence"/>
</dbReference>
<proteinExistence type="predicted"/>
<evidence type="ECO:0000313" key="1">
    <source>
        <dbReference type="EMBL" id="CAG8444984.1"/>
    </source>
</evidence>
<evidence type="ECO:0000313" key="2">
    <source>
        <dbReference type="Proteomes" id="UP000789405"/>
    </source>
</evidence>
<name>A0A9N8YN55_9GLOM</name>
<protein>
    <submittedName>
        <fullName evidence="1">19159_t:CDS:1</fullName>
    </submittedName>
</protein>
<dbReference type="OrthoDB" id="2386466at2759"/>
<comment type="caution">
    <text evidence="1">The sequence shown here is derived from an EMBL/GenBank/DDBJ whole genome shotgun (WGS) entry which is preliminary data.</text>
</comment>
<dbReference type="EMBL" id="CAJVPY010000025">
    <property type="protein sequence ID" value="CAG8444984.1"/>
    <property type="molecule type" value="Genomic_DNA"/>
</dbReference>
<gene>
    <name evidence="1" type="ORF">DERYTH_LOCUS133</name>
</gene>
<accession>A0A9N8YN55</accession>
<keyword evidence="2" id="KW-1185">Reference proteome</keyword>
<dbReference type="AlphaFoldDB" id="A0A9N8YN55"/>
<sequence>MKLNKTKMANKEKIDLFDIMDANYLLEKYILLTNIDFKDLHKEISKMLKLKCLSYSLDKEFKEVNRIIFGKHLRIFIFLSVMIKRETKNVHFLVNTSSPN</sequence>
<reference evidence="1" key="1">
    <citation type="submission" date="2021-06" db="EMBL/GenBank/DDBJ databases">
        <authorList>
            <person name="Kallberg Y."/>
            <person name="Tangrot J."/>
            <person name="Rosling A."/>
        </authorList>
    </citation>
    <scope>NUCLEOTIDE SEQUENCE</scope>
    <source>
        <strain evidence="1">MA453B</strain>
    </source>
</reference>